<evidence type="ECO:0000256" key="5">
    <source>
        <dbReference type="SAM" id="SignalP"/>
    </source>
</evidence>
<name>A0A330L045_9BACT</name>
<dbReference type="AlphaFoldDB" id="A0A330L045"/>
<dbReference type="SUPFAM" id="SSF46626">
    <property type="entry name" value="Cytochrome c"/>
    <property type="match status" value="1"/>
</dbReference>
<dbReference type="InterPro" id="IPR009056">
    <property type="entry name" value="Cyt_c-like_dom"/>
</dbReference>
<evidence type="ECO:0000256" key="2">
    <source>
        <dbReference type="ARBA" id="ARBA00022723"/>
    </source>
</evidence>
<evidence type="ECO:0000313" key="8">
    <source>
        <dbReference type="Proteomes" id="UP000248168"/>
    </source>
</evidence>
<proteinExistence type="predicted"/>
<dbReference type="Gene3D" id="1.10.760.10">
    <property type="entry name" value="Cytochrome c-like domain"/>
    <property type="match status" value="1"/>
</dbReference>
<dbReference type="InParanoid" id="A0A330L045"/>
<evidence type="ECO:0000256" key="1">
    <source>
        <dbReference type="ARBA" id="ARBA00022617"/>
    </source>
</evidence>
<dbReference type="Pfam" id="PF13442">
    <property type="entry name" value="Cytochrome_CBB3"/>
    <property type="match status" value="1"/>
</dbReference>
<dbReference type="GO" id="GO:0046872">
    <property type="term" value="F:metal ion binding"/>
    <property type="evidence" value="ECO:0007669"/>
    <property type="project" value="UniProtKB-KW"/>
</dbReference>
<dbReference type="GO" id="GO:0020037">
    <property type="term" value="F:heme binding"/>
    <property type="evidence" value="ECO:0007669"/>
    <property type="project" value="InterPro"/>
</dbReference>
<evidence type="ECO:0000256" key="4">
    <source>
        <dbReference type="PROSITE-ProRule" id="PRU00433"/>
    </source>
</evidence>
<reference evidence="8" key="1">
    <citation type="submission" date="2018-04" db="EMBL/GenBank/DDBJ databases">
        <authorList>
            <person name="Lucker S."/>
            <person name="Sakoula D."/>
        </authorList>
    </citation>
    <scope>NUCLEOTIDE SEQUENCE [LARGE SCALE GENOMIC DNA]</scope>
</reference>
<feature type="signal peptide" evidence="5">
    <location>
        <begin position="1"/>
        <end position="30"/>
    </location>
</feature>
<evidence type="ECO:0000259" key="6">
    <source>
        <dbReference type="PROSITE" id="PS51007"/>
    </source>
</evidence>
<organism evidence="7 8">
    <name type="scientific">Nitrospira lenta</name>
    <dbReference type="NCBI Taxonomy" id="1436998"/>
    <lineage>
        <taxon>Bacteria</taxon>
        <taxon>Pseudomonadati</taxon>
        <taxon>Nitrospirota</taxon>
        <taxon>Nitrospiria</taxon>
        <taxon>Nitrospirales</taxon>
        <taxon>Nitrospiraceae</taxon>
        <taxon>Nitrospira</taxon>
    </lineage>
</organism>
<sequence length="180" mass="18827">MRNGMAPMTIMRILSVVVACGIVSASALSAAERQGMSPLVPADKLAEARALASPLPDSAEIAEKGKALYNGKGTCFNCHGKDGSGNGMAAVGLDPSPRNFQRHGFWRHRTEGEVFWVIKQGSPGTAMIGFGDQLTDEEIWSIIQYERRFAGEHGHGAMGQGEGMGSGGGMGGCGGEACNR</sequence>
<evidence type="ECO:0000313" key="7">
    <source>
        <dbReference type="EMBL" id="SPP63135.1"/>
    </source>
</evidence>
<gene>
    <name evidence="7" type="ORF">NITLEN_10221</name>
</gene>
<protein>
    <submittedName>
        <fullName evidence="7">Putative Cytochrome c (Modular protein)</fullName>
    </submittedName>
</protein>
<accession>A0A330L045</accession>
<evidence type="ECO:0000256" key="3">
    <source>
        <dbReference type="ARBA" id="ARBA00023004"/>
    </source>
</evidence>
<keyword evidence="1 4" id="KW-0349">Heme</keyword>
<dbReference type="GO" id="GO:0009055">
    <property type="term" value="F:electron transfer activity"/>
    <property type="evidence" value="ECO:0007669"/>
    <property type="project" value="InterPro"/>
</dbReference>
<dbReference type="InterPro" id="IPR036909">
    <property type="entry name" value="Cyt_c-like_dom_sf"/>
</dbReference>
<keyword evidence="5" id="KW-0732">Signal</keyword>
<feature type="domain" description="Cytochrome c" evidence="6">
    <location>
        <begin position="60"/>
        <end position="150"/>
    </location>
</feature>
<keyword evidence="2 4" id="KW-0479">Metal-binding</keyword>
<keyword evidence="8" id="KW-1185">Reference proteome</keyword>
<dbReference type="EMBL" id="OUNR01000001">
    <property type="protein sequence ID" value="SPP63135.1"/>
    <property type="molecule type" value="Genomic_DNA"/>
</dbReference>
<feature type="chain" id="PRO_5016397447" evidence="5">
    <location>
        <begin position="31"/>
        <end position="180"/>
    </location>
</feature>
<dbReference type="PROSITE" id="PS51007">
    <property type="entry name" value="CYTC"/>
    <property type="match status" value="1"/>
</dbReference>
<dbReference type="Proteomes" id="UP000248168">
    <property type="component" value="Unassembled WGS sequence"/>
</dbReference>
<keyword evidence="3 4" id="KW-0408">Iron</keyword>